<organism evidence="2 3">
    <name type="scientific">Vigna unguiculata</name>
    <name type="common">Cowpea</name>
    <dbReference type="NCBI Taxonomy" id="3917"/>
    <lineage>
        <taxon>Eukaryota</taxon>
        <taxon>Viridiplantae</taxon>
        <taxon>Streptophyta</taxon>
        <taxon>Embryophyta</taxon>
        <taxon>Tracheophyta</taxon>
        <taxon>Spermatophyta</taxon>
        <taxon>Magnoliopsida</taxon>
        <taxon>eudicotyledons</taxon>
        <taxon>Gunneridae</taxon>
        <taxon>Pentapetalae</taxon>
        <taxon>rosids</taxon>
        <taxon>fabids</taxon>
        <taxon>Fabales</taxon>
        <taxon>Fabaceae</taxon>
        <taxon>Papilionoideae</taxon>
        <taxon>50 kb inversion clade</taxon>
        <taxon>NPAAA clade</taxon>
        <taxon>indigoferoid/millettioid clade</taxon>
        <taxon>Phaseoleae</taxon>
        <taxon>Vigna</taxon>
    </lineage>
</organism>
<feature type="compositionally biased region" description="Low complexity" evidence="1">
    <location>
        <begin position="164"/>
        <end position="185"/>
    </location>
</feature>
<evidence type="ECO:0000313" key="3">
    <source>
        <dbReference type="Proteomes" id="UP000501690"/>
    </source>
</evidence>
<feature type="region of interest" description="Disordered" evidence="1">
    <location>
        <begin position="46"/>
        <end position="95"/>
    </location>
</feature>
<feature type="compositionally biased region" description="Gly residues" evidence="1">
    <location>
        <begin position="151"/>
        <end position="162"/>
    </location>
</feature>
<reference evidence="2 3" key="1">
    <citation type="submission" date="2019-04" db="EMBL/GenBank/DDBJ databases">
        <title>An improved genome assembly and genetic linkage map for asparagus bean, Vigna unguiculata ssp. sesquipedialis.</title>
        <authorList>
            <person name="Xia Q."/>
            <person name="Zhang R."/>
            <person name="Dong Y."/>
        </authorList>
    </citation>
    <scope>NUCLEOTIDE SEQUENCE [LARGE SCALE GENOMIC DNA]</scope>
    <source>
        <tissue evidence="2">Leaf</tissue>
    </source>
</reference>
<evidence type="ECO:0000256" key="1">
    <source>
        <dbReference type="SAM" id="MobiDB-lite"/>
    </source>
</evidence>
<proteinExistence type="predicted"/>
<protein>
    <submittedName>
        <fullName evidence="2">Uncharacterized protein</fullName>
    </submittedName>
</protein>
<feature type="region of interest" description="Disordered" evidence="1">
    <location>
        <begin position="124"/>
        <end position="185"/>
    </location>
</feature>
<evidence type="ECO:0000313" key="2">
    <source>
        <dbReference type="EMBL" id="QCE05370.1"/>
    </source>
</evidence>
<dbReference type="AlphaFoldDB" id="A0A4D6MV64"/>
<name>A0A4D6MV64_VIGUN</name>
<gene>
    <name evidence="2" type="ORF">DEO72_LG9g373</name>
</gene>
<accession>A0A4D6MV64</accession>
<sequence>MRTKNAQEKFGILILPRLICLGWPGTETYNDAVTFLQLEPNFRPRFSKYPKPNRGIGPGSLKTGAKEGYRPRSSRTRSQKVAGSQGVRNSRTLLPPRASDSAIPLYLCLALSLARSLSLAHSLSATTPSDHRRRVSAAAPPATTTPEHARGSGGSGGSGGFDGPASAAPPRARTAPSQAASRAAI</sequence>
<feature type="compositionally biased region" description="Polar residues" evidence="1">
    <location>
        <begin position="79"/>
        <end position="92"/>
    </location>
</feature>
<feature type="compositionally biased region" description="Low complexity" evidence="1">
    <location>
        <begin position="137"/>
        <end position="146"/>
    </location>
</feature>
<dbReference type="EMBL" id="CP039353">
    <property type="protein sequence ID" value="QCE05370.1"/>
    <property type="molecule type" value="Genomic_DNA"/>
</dbReference>
<dbReference type="Proteomes" id="UP000501690">
    <property type="component" value="Linkage Group LG9"/>
</dbReference>
<keyword evidence="3" id="KW-1185">Reference proteome</keyword>